<dbReference type="RefSeq" id="WP_091660949.1">
    <property type="nucleotide sequence ID" value="NZ_LT594323.1"/>
</dbReference>
<dbReference type="SUPFAM" id="SSF109854">
    <property type="entry name" value="DinB/YfiT-like putative metalloenzymes"/>
    <property type="match status" value="1"/>
</dbReference>
<gene>
    <name evidence="1" type="ORF">GA0070611_1903</name>
</gene>
<evidence type="ECO:0000313" key="1">
    <source>
        <dbReference type="EMBL" id="SBT42224.1"/>
    </source>
</evidence>
<evidence type="ECO:0008006" key="3">
    <source>
        <dbReference type="Google" id="ProtNLM"/>
    </source>
</evidence>
<proteinExistence type="predicted"/>
<reference evidence="2" key="1">
    <citation type="submission" date="2016-06" db="EMBL/GenBank/DDBJ databases">
        <authorList>
            <person name="Varghese N."/>
            <person name="Submissions Spin"/>
        </authorList>
    </citation>
    <scope>NUCLEOTIDE SEQUENCE [LARGE SCALE GENOMIC DNA]</scope>
    <source>
        <strain evidence="2">DSM 44815</strain>
    </source>
</reference>
<dbReference type="EMBL" id="LT594323">
    <property type="protein sequence ID" value="SBT42224.1"/>
    <property type="molecule type" value="Genomic_DNA"/>
</dbReference>
<dbReference type="AlphaFoldDB" id="A0A1A8ZEJ5"/>
<dbReference type="PATRIC" id="fig|261654.4.peg.1936"/>
<keyword evidence="2" id="KW-1185">Reference proteome</keyword>
<dbReference type="STRING" id="261654.GA0070611_1903"/>
<dbReference type="Proteomes" id="UP000199385">
    <property type="component" value="Chromosome I"/>
</dbReference>
<evidence type="ECO:0000313" key="2">
    <source>
        <dbReference type="Proteomes" id="UP000199385"/>
    </source>
</evidence>
<organism evidence="1 2">
    <name type="scientific">Micromonospora auratinigra</name>
    <dbReference type="NCBI Taxonomy" id="261654"/>
    <lineage>
        <taxon>Bacteria</taxon>
        <taxon>Bacillati</taxon>
        <taxon>Actinomycetota</taxon>
        <taxon>Actinomycetes</taxon>
        <taxon>Micromonosporales</taxon>
        <taxon>Micromonosporaceae</taxon>
        <taxon>Micromonospora</taxon>
    </lineage>
</organism>
<sequence length="165" mass="17951">MVFRSPVDRALPDLLADERGALTQQLDFHRATLLHKLDGLDEADLRRPMTPSGLSLLGLVKHLTAAEHGWFLETYAGQPAGPVAPEAEFLVAPTERVDELVTSYLDTCDRARAVVAAGGLDDVVRTGWNQSINLRAILVHMIEETARHNGHADLIREALDGVTGA</sequence>
<dbReference type="Gene3D" id="1.20.120.450">
    <property type="entry name" value="dinb family like domain"/>
    <property type="match status" value="1"/>
</dbReference>
<dbReference type="OrthoDB" id="4548523at2"/>
<dbReference type="Pfam" id="PF04978">
    <property type="entry name" value="MST"/>
    <property type="match status" value="1"/>
</dbReference>
<protein>
    <recommendedName>
        <fullName evidence="3">DinB family protein</fullName>
    </recommendedName>
</protein>
<accession>A0A1A8ZEJ5</accession>
<name>A0A1A8ZEJ5_9ACTN</name>
<dbReference type="InterPro" id="IPR034660">
    <property type="entry name" value="DinB/YfiT-like"/>
</dbReference>
<dbReference type="InterPro" id="IPR007061">
    <property type="entry name" value="MST-like"/>
</dbReference>